<accession>A0A846Z2I8</accession>
<dbReference type="FunFam" id="1.10.287.130:FF:000001">
    <property type="entry name" value="Two-component sensor histidine kinase"/>
    <property type="match status" value="1"/>
</dbReference>
<keyword evidence="7" id="KW-0902">Two-component regulatory system</keyword>
<dbReference type="CDD" id="cd00082">
    <property type="entry name" value="HisKA"/>
    <property type="match status" value="1"/>
</dbReference>
<evidence type="ECO:0000256" key="1">
    <source>
        <dbReference type="ARBA" id="ARBA00000085"/>
    </source>
</evidence>
<reference evidence="10 11" key="1">
    <citation type="submission" date="2020-04" db="EMBL/GenBank/DDBJ databases">
        <title>MicrobeNet Type strains.</title>
        <authorList>
            <person name="Nicholson A.C."/>
        </authorList>
    </citation>
    <scope>NUCLEOTIDE SEQUENCE [LARGE SCALE GENOMIC DNA]</scope>
    <source>
        <strain evidence="10 11">ATCC BAA-277</strain>
    </source>
</reference>
<dbReference type="InterPro" id="IPR005467">
    <property type="entry name" value="His_kinase_dom"/>
</dbReference>
<dbReference type="PANTHER" id="PTHR43547:SF2">
    <property type="entry name" value="HYBRID SIGNAL TRANSDUCTION HISTIDINE KINASE C"/>
    <property type="match status" value="1"/>
</dbReference>
<dbReference type="GO" id="GO:0005886">
    <property type="term" value="C:plasma membrane"/>
    <property type="evidence" value="ECO:0007669"/>
    <property type="project" value="UniProtKB-SubCell"/>
</dbReference>
<dbReference type="SMART" id="SM00387">
    <property type="entry name" value="HATPase_c"/>
    <property type="match status" value="1"/>
</dbReference>
<keyword evidence="5" id="KW-0808">Transferase</keyword>
<keyword evidence="8" id="KW-0812">Transmembrane</keyword>
<proteinExistence type="predicted"/>
<evidence type="ECO:0000256" key="5">
    <source>
        <dbReference type="ARBA" id="ARBA00022679"/>
    </source>
</evidence>
<evidence type="ECO:0000256" key="7">
    <source>
        <dbReference type="ARBA" id="ARBA00023012"/>
    </source>
</evidence>
<evidence type="ECO:0000259" key="9">
    <source>
        <dbReference type="PROSITE" id="PS50109"/>
    </source>
</evidence>
<dbReference type="InterPro" id="IPR003594">
    <property type="entry name" value="HATPase_dom"/>
</dbReference>
<dbReference type="PRINTS" id="PR00344">
    <property type="entry name" value="BCTRLSENSOR"/>
</dbReference>
<evidence type="ECO:0000256" key="4">
    <source>
        <dbReference type="ARBA" id="ARBA00022553"/>
    </source>
</evidence>
<dbReference type="CDD" id="cd00075">
    <property type="entry name" value="HATPase"/>
    <property type="match status" value="1"/>
</dbReference>
<evidence type="ECO:0000256" key="6">
    <source>
        <dbReference type="ARBA" id="ARBA00022777"/>
    </source>
</evidence>
<feature type="transmembrane region" description="Helical" evidence="8">
    <location>
        <begin position="6"/>
        <end position="29"/>
    </location>
</feature>
<dbReference type="SMART" id="SM00388">
    <property type="entry name" value="HisKA"/>
    <property type="match status" value="1"/>
</dbReference>
<evidence type="ECO:0000313" key="10">
    <source>
        <dbReference type="EMBL" id="NKZ04938.1"/>
    </source>
</evidence>
<dbReference type="PANTHER" id="PTHR43547">
    <property type="entry name" value="TWO-COMPONENT HISTIDINE KINASE"/>
    <property type="match status" value="1"/>
</dbReference>
<feature type="transmembrane region" description="Helical" evidence="8">
    <location>
        <begin position="71"/>
        <end position="91"/>
    </location>
</feature>
<dbReference type="Pfam" id="PF00512">
    <property type="entry name" value="HisKA"/>
    <property type="match status" value="1"/>
</dbReference>
<dbReference type="InterPro" id="IPR036890">
    <property type="entry name" value="HATPase_C_sf"/>
</dbReference>
<evidence type="ECO:0000256" key="2">
    <source>
        <dbReference type="ARBA" id="ARBA00004236"/>
    </source>
</evidence>
<keyword evidence="8" id="KW-1133">Transmembrane helix</keyword>
<comment type="subcellular location">
    <subcellularLocation>
        <location evidence="2">Cell membrane</location>
    </subcellularLocation>
</comment>
<dbReference type="EMBL" id="JAAXPI010000016">
    <property type="protein sequence ID" value="NKZ04938.1"/>
    <property type="molecule type" value="Genomic_DNA"/>
</dbReference>
<feature type="domain" description="Histidine kinase" evidence="9">
    <location>
        <begin position="156"/>
        <end position="375"/>
    </location>
</feature>
<dbReference type="SUPFAM" id="SSF55874">
    <property type="entry name" value="ATPase domain of HSP90 chaperone/DNA topoisomerase II/histidine kinase"/>
    <property type="match status" value="1"/>
</dbReference>
<keyword evidence="4" id="KW-0597">Phosphoprotein</keyword>
<name>A0A846Z2I8_9ACTN</name>
<evidence type="ECO:0000313" key="11">
    <source>
        <dbReference type="Proteomes" id="UP000579250"/>
    </source>
</evidence>
<sequence>MIPFEDLLWVVFYSVLAAFTVAAVALGALFRLRGRSVATQLTVVGVATVLATISGILVISFMMVLNEHDRAVVLAVVTSAGVVAMAVSVLLGRRLVAANRTLVEAVRADRFRPPAARLPAELAELSRELEAAYDRLAASHAREQALEASRRELVAWVSHDLRTPLAGLRAMAEALEDEVVADQGTVQRYHGRIRVEAERLTEMVDDLFELSRIHAGALRLSRARVGLADLVADAVAGTEALARAKGVRLHGDVREGLPVRVDAGELGRALRNLVVNAIRHTPSDGAVEIIAEVSGGEARVTVADGCGGIPEDDLPRVFDVAFRGATAGGAARTPGGGAGLGLAIARGIVEAHAGRIGVANDGPGCRFEVRLPLTA</sequence>
<protein>
    <recommendedName>
        <fullName evidence="3">histidine kinase</fullName>
        <ecNumber evidence="3">2.7.13.3</ecNumber>
    </recommendedName>
</protein>
<comment type="catalytic activity">
    <reaction evidence="1">
        <text>ATP + protein L-histidine = ADP + protein N-phospho-L-histidine.</text>
        <dbReference type="EC" id="2.7.13.3"/>
    </reaction>
</comment>
<comment type="caution">
    <text evidence="10">The sequence shown here is derived from an EMBL/GenBank/DDBJ whole genome shotgun (WGS) entry which is preliminary data.</text>
</comment>
<evidence type="ECO:0000256" key="8">
    <source>
        <dbReference type="SAM" id="Phobius"/>
    </source>
</evidence>
<feature type="transmembrane region" description="Helical" evidence="8">
    <location>
        <begin position="41"/>
        <end position="65"/>
    </location>
</feature>
<dbReference type="Gene3D" id="1.10.287.130">
    <property type="match status" value="1"/>
</dbReference>
<dbReference type="InterPro" id="IPR003661">
    <property type="entry name" value="HisK_dim/P_dom"/>
</dbReference>
<keyword evidence="8" id="KW-0472">Membrane</keyword>
<dbReference type="Proteomes" id="UP000579250">
    <property type="component" value="Unassembled WGS sequence"/>
</dbReference>
<keyword evidence="6 10" id="KW-0418">Kinase</keyword>
<gene>
    <name evidence="10" type="ORF">HGB48_14450</name>
</gene>
<dbReference type="Gene3D" id="3.30.565.10">
    <property type="entry name" value="Histidine kinase-like ATPase, C-terminal domain"/>
    <property type="match status" value="1"/>
</dbReference>
<organism evidence="10 11">
    <name type="scientific">Actinomadura latina</name>
    <dbReference type="NCBI Taxonomy" id="163603"/>
    <lineage>
        <taxon>Bacteria</taxon>
        <taxon>Bacillati</taxon>
        <taxon>Actinomycetota</taxon>
        <taxon>Actinomycetes</taxon>
        <taxon>Streptosporangiales</taxon>
        <taxon>Thermomonosporaceae</taxon>
        <taxon>Actinomadura</taxon>
    </lineage>
</organism>
<dbReference type="GO" id="GO:0000155">
    <property type="term" value="F:phosphorelay sensor kinase activity"/>
    <property type="evidence" value="ECO:0007669"/>
    <property type="project" value="InterPro"/>
</dbReference>
<dbReference type="EC" id="2.7.13.3" evidence="3"/>
<dbReference type="SUPFAM" id="SSF47384">
    <property type="entry name" value="Homodimeric domain of signal transducing histidine kinase"/>
    <property type="match status" value="1"/>
</dbReference>
<keyword evidence="11" id="KW-1185">Reference proteome</keyword>
<dbReference type="InterPro" id="IPR004358">
    <property type="entry name" value="Sig_transdc_His_kin-like_C"/>
</dbReference>
<evidence type="ECO:0000256" key="3">
    <source>
        <dbReference type="ARBA" id="ARBA00012438"/>
    </source>
</evidence>
<dbReference type="Pfam" id="PF02518">
    <property type="entry name" value="HATPase_c"/>
    <property type="match status" value="1"/>
</dbReference>
<dbReference type="AlphaFoldDB" id="A0A846Z2I8"/>
<dbReference type="PROSITE" id="PS50109">
    <property type="entry name" value="HIS_KIN"/>
    <property type="match status" value="1"/>
</dbReference>
<dbReference type="InterPro" id="IPR036097">
    <property type="entry name" value="HisK_dim/P_sf"/>
</dbReference>